<name>A0ABS8PD81_9PSEU</name>
<dbReference type="EMBL" id="JAJNDB010000004">
    <property type="protein sequence ID" value="MCD2195425.1"/>
    <property type="molecule type" value="Genomic_DNA"/>
</dbReference>
<dbReference type="Pfam" id="PF11239">
    <property type="entry name" value="DUF3040"/>
    <property type="match status" value="1"/>
</dbReference>
<comment type="caution">
    <text evidence="2">The sequence shown here is derived from an EMBL/GenBank/DDBJ whole genome shotgun (WGS) entry which is preliminary data.</text>
</comment>
<feature type="transmembrane region" description="Helical" evidence="1">
    <location>
        <begin position="64"/>
        <end position="81"/>
    </location>
</feature>
<dbReference type="InterPro" id="IPR021401">
    <property type="entry name" value="DUF3040"/>
</dbReference>
<dbReference type="RefSeq" id="WP_230736534.1">
    <property type="nucleotide sequence ID" value="NZ_JAJNDB010000004.1"/>
</dbReference>
<keyword evidence="1" id="KW-0812">Transmembrane</keyword>
<reference evidence="2 3" key="1">
    <citation type="submission" date="2021-11" db="EMBL/GenBank/DDBJ databases">
        <title>Draft genome sequence of Actinomycetospora sp. SF1 isolated from the rhizosphere soil.</title>
        <authorList>
            <person name="Duangmal K."/>
            <person name="Chantavorakit T."/>
        </authorList>
    </citation>
    <scope>NUCLEOTIDE SEQUENCE [LARGE SCALE GENOMIC DNA]</scope>
    <source>
        <strain evidence="2 3">TBRC 5722</strain>
    </source>
</reference>
<feature type="transmembrane region" description="Helical" evidence="1">
    <location>
        <begin position="42"/>
        <end position="58"/>
    </location>
</feature>
<accession>A0ABS8PD81</accession>
<sequence>MLDDDERTVLEETARDLARDDPQLVRRMQRGWGRGDGRGRRVAVTVVMVVLVVGLLWLELPGQALLVVMVGIGFLLAFGWQPSRWVPAVLRPDEDEPGT</sequence>
<keyword evidence="3" id="KW-1185">Reference proteome</keyword>
<proteinExistence type="predicted"/>
<evidence type="ECO:0000256" key="1">
    <source>
        <dbReference type="SAM" id="Phobius"/>
    </source>
</evidence>
<organism evidence="2 3">
    <name type="scientific">Actinomycetospora endophytica</name>
    <dbReference type="NCBI Taxonomy" id="2291215"/>
    <lineage>
        <taxon>Bacteria</taxon>
        <taxon>Bacillati</taxon>
        <taxon>Actinomycetota</taxon>
        <taxon>Actinomycetes</taxon>
        <taxon>Pseudonocardiales</taxon>
        <taxon>Pseudonocardiaceae</taxon>
        <taxon>Actinomycetospora</taxon>
    </lineage>
</organism>
<gene>
    <name evidence="2" type="ORF">LQ327_18810</name>
</gene>
<keyword evidence="1" id="KW-0472">Membrane</keyword>
<keyword evidence="1" id="KW-1133">Transmembrane helix</keyword>
<dbReference type="Proteomes" id="UP001199469">
    <property type="component" value="Unassembled WGS sequence"/>
</dbReference>
<protein>
    <submittedName>
        <fullName evidence="2">DUF3040 domain-containing protein</fullName>
    </submittedName>
</protein>
<evidence type="ECO:0000313" key="2">
    <source>
        <dbReference type="EMBL" id="MCD2195425.1"/>
    </source>
</evidence>
<evidence type="ECO:0000313" key="3">
    <source>
        <dbReference type="Proteomes" id="UP001199469"/>
    </source>
</evidence>